<keyword evidence="1" id="KW-0676">Redox-active center</keyword>
<reference evidence="2 3" key="1">
    <citation type="journal article" date="2019" name="Sci. Rep.">
        <title>Orb-weaving spider Araneus ventricosus genome elucidates the spidroin gene catalogue.</title>
        <authorList>
            <person name="Kono N."/>
            <person name="Nakamura H."/>
            <person name="Ohtoshi R."/>
            <person name="Moran D.A.P."/>
            <person name="Shinohara A."/>
            <person name="Yoshida Y."/>
            <person name="Fujiwara M."/>
            <person name="Mori M."/>
            <person name="Tomita M."/>
            <person name="Arakawa K."/>
        </authorList>
    </citation>
    <scope>NUCLEOTIDE SEQUENCE [LARGE SCALE GENOMIC DNA]</scope>
</reference>
<accession>A0A4Y2MMW1</accession>
<sequence length="93" mass="10116">MSSLVLAPSEISLAFFPRNLTENRRGLVELQKKILAAVPEAEVKGRVGRSSSFEVVIDGVLVFSKLQKGKFPDFNEIVEVVASAQDGEGVKQL</sequence>
<dbReference type="Pfam" id="PF10262">
    <property type="entry name" value="Rdx"/>
    <property type="match status" value="1"/>
</dbReference>
<dbReference type="AlphaFoldDB" id="A0A4Y2MMW1"/>
<organism evidence="2 3">
    <name type="scientific">Araneus ventricosus</name>
    <name type="common">Orbweaver spider</name>
    <name type="synonym">Epeira ventricosa</name>
    <dbReference type="NCBI Taxonomy" id="182803"/>
    <lineage>
        <taxon>Eukaryota</taxon>
        <taxon>Metazoa</taxon>
        <taxon>Ecdysozoa</taxon>
        <taxon>Arthropoda</taxon>
        <taxon>Chelicerata</taxon>
        <taxon>Arachnida</taxon>
        <taxon>Araneae</taxon>
        <taxon>Araneomorphae</taxon>
        <taxon>Entelegynae</taxon>
        <taxon>Araneoidea</taxon>
        <taxon>Araneidae</taxon>
        <taxon>Araneus</taxon>
    </lineage>
</organism>
<dbReference type="Proteomes" id="UP000499080">
    <property type="component" value="Unassembled WGS sequence"/>
</dbReference>
<dbReference type="NCBIfam" id="TIGR02174">
    <property type="entry name" value="CXXU_selWTH"/>
    <property type="match status" value="1"/>
</dbReference>
<evidence type="ECO:0000313" key="3">
    <source>
        <dbReference type="Proteomes" id="UP000499080"/>
    </source>
</evidence>
<dbReference type="EMBL" id="BGPR01007650">
    <property type="protein sequence ID" value="GBN28501.1"/>
    <property type="molecule type" value="Genomic_DNA"/>
</dbReference>
<keyword evidence="3" id="KW-1185">Reference proteome</keyword>
<dbReference type="OrthoDB" id="5962009at2759"/>
<evidence type="ECO:0008006" key="4">
    <source>
        <dbReference type="Google" id="ProtNLM"/>
    </source>
</evidence>
<dbReference type="InterPro" id="IPR036249">
    <property type="entry name" value="Thioredoxin-like_sf"/>
</dbReference>
<evidence type="ECO:0000256" key="1">
    <source>
        <dbReference type="ARBA" id="ARBA00023284"/>
    </source>
</evidence>
<comment type="caution">
    <text evidence="2">The sequence shown here is derived from an EMBL/GenBank/DDBJ whole genome shotgun (WGS) entry which is preliminary data.</text>
</comment>
<protein>
    <recommendedName>
        <fullName evidence="4">Migration and invasion enhancer 1</fullName>
    </recommendedName>
</protein>
<proteinExistence type="predicted"/>
<dbReference type="Gene3D" id="3.40.30.10">
    <property type="entry name" value="Glutaredoxin"/>
    <property type="match status" value="1"/>
</dbReference>
<name>A0A4Y2MMW1_ARAVE</name>
<dbReference type="InterPro" id="IPR011893">
    <property type="entry name" value="Selenoprotein_Rdx-typ"/>
</dbReference>
<gene>
    <name evidence="2" type="ORF">AVEN_97958_1</name>
</gene>
<dbReference type="SUPFAM" id="SSF52833">
    <property type="entry name" value="Thioredoxin-like"/>
    <property type="match status" value="1"/>
</dbReference>
<evidence type="ECO:0000313" key="2">
    <source>
        <dbReference type="EMBL" id="GBN28501.1"/>
    </source>
</evidence>